<feature type="non-terminal residue" evidence="4">
    <location>
        <position position="1"/>
    </location>
</feature>
<dbReference type="OrthoDB" id="411792at2759"/>
<feature type="region of interest" description="Disordered" evidence="1">
    <location>
        <begin position="115"/>
        <end position="143"/>
    </location>
</feature>
<feature type="compositionally biased region" description="Basic and acidic residues" evidence="1">
    <location>
        <begin position="115"/>
        <end position="127"/>
    </location>
</feature>
<accession>A0A1Q9BZE9</accession>
<protein>
    <submittedName>
        <fullName evidence="4">Retrovirus-related Pol polyprotein from type-2 retrotransposable element R2DM</fullName>
    </submittedName>
</protein>
<keyword evidence="2" id="KW-0812">Transmembrane</keyword>
<dbReference type="Proteomes" id="UP000186817">
    <property type="component" value="Unassembled WGS sequence"/>
</dbReference>
<sequence>AIEVFVPKSIEESLDRSSSWKALQGAVEWGGVLEASAKGATPKKQKSAGFGKINPPPPPVEIEMLADEGAEQIWEGCKRFSNPDHQVPLDYINLMLWSSYYPKLDLLKEKLLPSAPRAKDSGSKPEAEESTDDVGEPNVKKIKIQEAREHYRKIAKELFGHSPMEIDDSDEERHDQGVEADVKDERAFLSAATASDDAGLPGGLEAPPADDLEEPAAETGDGKEKAAEAGDGQEKAADGKEKPAPKAPKVTGKASGSNFAGRTPPNTPPYSTRFQCCKKIWVEKIHPQIKPGHYQKSQVHWWKYVLANMDLAVCGTDQEIETRVDELMGTSTDDAAASSRTADAYHLLIESMVEFGIPKLLMWNREIPTTGKWDALDLFSGTGLVKESLCSLGFSVSAHDIERHPSMDINSSVRDAPTRVFHMGVDESPQLAEEQLLGRENPLGRTELPNIADANRMVARTALMMLLIHWCGGAWILEQPASSLMHGHPAVAAALLRCQYFKINAFLGAYRFELFYKADGTVDLWDEQAYDPFLDAQLYKVAKYLARSGIEGQDQCNLWITKDRSIEVFVGQRRMLKNMDNGQEPTAYDQVIEVTGKPKEELQQMTLGLEVTRPQESTWANTGGASSRIDFILFALPSMISWDDRVIQGSDHIIGSDHNAVSVSLQSMPSTGREARDLAKQIADTRKRAKKEWLAALLEKSAQGDFRAIAYFKKRNTAMYTQGSYCIRAGGRTKAIADLRAFYHRKYTPQELPLPGLPRAIFHARAGPILNPIPFSIDEIRDVAFMCKHNKSTGDDGISYEALQMLLQSELADHVLDMYNGVLLGLLPIPKGWLHSHVCFLPKTTTPQAPADLRPIVLSSTVAKVFTKALMLRLRPQLPEIGAFQVGGVPQRQILDAACAVQQAVRLSEQYGKPLVIIKLDVAAAFDSLSHEALASYLAKAQGSREAEALLDVICNSQVGLGLQGTSWDQPLRQGVLQGSSYSAELFARCVDFYMSFTNSEWQQREDTWLQTQAGRKLFLTPFADDLVLLATSREQAGRLLQDTVKCLGAIGLKMNWKKCRYVQTPGFPKTPLTSCGADVQWTQSFIFLGILIGFQLSCHAVLAARMTKEVDLKGCQLVQNGDFFTLLHTRHPPVEEPTEGNSEESSSTSSLTLLLRIRSRGGAGPRDVREHVQAFMDSARPVAVIPSGSIAIGVGLLLLFGWGALTSFLRGLVTTMQTTIRTQLIAVLQELNEETRKTLQLEIGNATEKMQRSLTTRLEDATTTKALQSQVNEIQASIQSFIDAPRESLSATSLAEELWDSLRPVLTQWTQVQGDKQLKILQDWIDGTTMPSSSTASLQAFEDKMKELMSTATAPISSSVSTQALEDKMKELHATVMSQLQDLHGAVTTTTLSKVDSLTTKVDSVAAKAETQAGYMREDHAILVRVRDRVDEVSKECLGHRSAVLAEIKNHYPIIRDTQKVATRAAEMAERTSVLLGKGDPSPWETELKDRTHKIESMLTGMLDVVNDVGTALERHSESMGMRLRVLNDVQGGLDKVLTALAARAPMPSAPSQPPHFAQHGGFARRVPPAPTHSPTIVEDFSGQQPVVQTQGHTSTAPPVLVTNLDALTQVLNQRSGYS</sequence>
<evidence type="ECO:0000259" key="3">
    <source>
        <dbReference type="PROSITE" id="PS50878"/>
    </source>
</evidence>
<dbReference type="Pfam" id="PF00078">
    <property type="entry name" value="RVT_1"/>
    <property type="match status" value="1"/>
</dbReference>
<evidence type="ECO:0000313" key="4">
    <source>
        <dbReference type="EMBL" id="OLP76043.1"/>
    </source>
</evidence>
<comment type="caution">
    <text evidence="4">The sequence shown here is derived from an EMBL/GenBank/DDBJ whole genome shotgun (WGS) entry which is preliminary data.</text>
</comment>
<proteinExistence type="predicted"/>
<dbReference type="InterPro" id="IPR043502">
    <property type="entry name" value="DNA/RNA_pol_sf"/>
</dbReference>
<evidence type="ECO:0000256" key="1">
    <source>
        <dbReference type="SAM" id="MobiDB-lite"/>
    </source>
</evidence>
<feature type="region of interest" description="Disordered" evidence="1">
    <location>
        <begin position="38"/>
        <end position="57"/>
    </location>
</feature>
<feature type="domain" description="Reverse transcriptase" evidence="3">
    <location>
        <begin position="822"/>
        <end position="1093"/>
    </location>
</feature>
<evidence type="ECO:0000313" key="5">
    <source>
        <dbReference type="Proteomes" id="UP000186817"/>
    </source>
</evidence>
<keyword evidence="2" id="KW-0472">Membrane</keyword>
<name>A0A1Q9BZE9_SYMMI</name>
<organism evidence="4 5">
    <name type="scientific">Symbiodinium microadriaticum</name>
    <name type="common">Dinoflagellate</name>
    <name type="synonym">Zooxanthella microadriatica</name>
    <dbReference type="NCBI Taxonomy" id="2951"/>
    <lineage>
        <taxon>Eukaryota</taxon>
        <taxon>Sar</taxon>
        <taxon>Alveolata</taxon>
        <taxon>Dinophyceae</taxon>
        <taxon>Suessiales</taxon>
        <taxon>Symbiodiniaceae</taxon>
        <taxon>Symbiodinium</taxon>
    </lineage>
</organism>
<dbReference type="SUPFAM" id="SSF56672">
    <property type="entry name" value="DNA/RNA polymerases"/>
    <property type="match status" value="1"/>
</dbReference>
<keyword evidence="2" id="KW-1133">Transmembrane helix</keyword>
<feature type="transmembrane region" description="Helical" evidence="2">
    <location>
        <begin position="1183"/>
        <end position="1206"/>
    </location>
</feature>
<feature type="transmembrane region" description="Helical" evidence="2">
    <location>
        <begin position="1086"/>
        <end position="1105"/>
    </location>
</feature>
<gene>
    <name evidence="4" type="primary">pol</name>
    <name evidence="4" type="ORF">AK812_SmicGene44076</name>
</gene>
<feature type="region of interest" description="Disordered" evidence="1">
    <location>
        <begin position="1547"/>
        <end position="1579"/>
    </location>
</feature>
<evidence type="ECO:0000256" key="2">
    <source>
        <dbReference type="SAM" id="Phobius"/>
    </source>
</evidence>
<dbReference type="CDD" id="cd01650">
    <property type="entry name" value="RT_nLTR_like"/>
    <property type="match status" value="1"/>
</dbReference>
<reference evidence="4 5" key="1">
    <citation type="submission" date="2016-02" db="EMBL/GenBank/DDBJ databases">
        <title>Genome analysis of coral dinoflagellate symbionts highlights evolutionary adaptations to a symbiotic lifestyle.</title>
        <authorList>
            <person name="Aranda M."/>
            <person name="Li Y."/>
            <person name="Liew Y.J."/>
            <person name="Baumgarten S."/>
            <person name="Simakov O."/>
            <person name="Wilson M."/>
            <person name="Piel J."/>
            <person name="Ashoor H."/>
            <person name="Bougouffa S."/>
            <person name="Bajic V.B."/>
            <person name="Ryu T."/>
            <person name="Ravasi T."/>
            <person name="Bayer T."/>
            <person name="Micklem G."/>
            <person name="Kim H."/>
            <person name="Bhak J."/>
            <person name="Lajeunesse T.C."/>
            <person name="Voolstra C.R."/>
        </authorList>
    </citation>
    <scope>NUCLEOTIDE SEQUENCE [LARGE SCALE GENOMIC DNA]</scope>
    <source>
        <strain evidence="4 5">CCMP2467</strain>
    </source>
</reference>
<dbReference type="InterPro" id="IPR000477">
    <property type="entry name" value="RT_dom"/>
</dbReference>
<dbReference type="PANTHER" id="PTHR19446">
    <property type="entry name" value="REVERSE TRANSCRIPTASES"/>
    <property type="match status" value="1"/>
</dbReference>
<dbReference type="EMBL" id="LSRX01002160">
    <property type="protein sequence ID" value="OLP76043.1"/>
    <property type="molecule type" value="Genomic_DNA"/>
</dbReference>
<feature type="region of interest" description="Disordered" evidence="1">
    <location>
        <begin position="192"/>
        <end position="270"/>
    </location>
</feature>
<feature type="compositionally biased region" description="Basic and acidic residues" evidence="1">
    <location>
        <begin position="220"/>
        <end position="244"/>
    </location>
</feature>
<keyword evidence="5" id="KW-1185">Reference proteome</keyword>
<dbReference type="PROSITE" id="PS50878">
    <property type="entry name" value="RT_POL"/>
    <property type="match status" value="1"/>
</dbReference>